<feature type="compositionally biased region" description="Low complexity" evidence="1">
    <location>
        <begin position="252"/>
        <end position="262"/>
    </location>
</feature>
<evidence type="ECO:0000313" key="2">
    <source>
        <dbReference type="EMBL" id="CDQ76979.1"/>
    </source>
</evidence>
<sequence>MNKNMTVTRTISIGTIGSSAKPSCAGMRALLWATSSARSLGSSFGSDCHSSKDNIFNNILTPSSIPQFTIPSLHHSQEDDGEEADEGFGSPEVDTGCLSLSASSLSLSASSSNVVSPTERKAHRTISDPFIQKRSSLHKESSYPSPYLEPEQCPDPTTRAALSLPHLAKVTTPYGFVTLSQSPQMANEEALLFQAGLRRLHKDEDSVHHRTQAIHIKHNASRRSSTVQHLSREYSISQTEAAPKKEIQQTISPVSSSSSTASQKHATGVKPQCRLWGVLRKHFTTQEIE</sequence>
<evidence type="ECO:0000256" key="1">
    <source>
        <dbReference type="SAM" id="MobiDB-lite"/>
    </source>
</evidence>
<dbReference type="PaxDb" id="8022-A0A060XI33"/>
<feature type="region of interest" description="Disordered" evidence="1">
    <location>
        <begin position="67"/>
        <end position="92"/>
    </location>
</feature>
<gene>
    <name evidence="2" type="ORF">GSONMT00019176001</name>
</gene>
<dbReference type="STRING" id="8022.A0A060XI33"/>
<feature type="region of interest" description="Disordered" evidence="1">
    <location>
        <begin position="234"/>
        <end position="269"/>
    </location>
</feature>
<name>A0A060XI33_ONCMY</name>
<dbReference type="InterPro" id="IPR043549">
    <property type="entry name" value="C2C4C/C2C4D"/>
</dbReference>
<dbReference type="PANTHER" id="PTHR46291">
    <property type="entry name" value="C2 DOMAIN-CONTAINING PROTEIN"/>
    <property type="match status" value="1"/>
</dbReference>
<reference evidence="2 3" key="1">
    <citation type="journal article" date="2014" name="Nat. Commun.">
        <title>The rainbow trout genome provides novel insights into evolution after whole-genome duplication in vertebrates.</title>
        <authorList>
            <person name="Berthelot C."/>
            <person name="Brunet F."/>
            <person name="Chalopin D."/>
            <person name="Juanchich A."/>
            <person name="Bernard M."/>
            <person name="Noel B."/>
            <person name="Bento P."/>
            <person name="Da Silva C."/>
            <person name="Labadie K."/>
            <person name="Alberti A."/>
            <person name="Aury J.M."/>
            <person name="Louis A."/>
            <person name="Dehais P."/>
            <person name="Bardou P."/>
            <person name="Montfort J."/>
            <person name="Klopp C."/>
            <person name="Cabau C."/>
            <person name="Gaspin C."/>
            <person name="Thorgaard G.H."/>
            <person name="Boussaha M."/>
            <person name="Quillet E."/>
            <person name="Guyomard R."/>
            <person name="Galiana D."/>
            <person name="Bobe J."/>
            <person name="Volff J.N."/>
            <person name="Genet C."/>
            <person name="Wincker P."/>
            <person name="Jaillon O."/>
            <person name="Roest Crollius H."/>
            <person name="Guiguen Y."/>
        </authorList>
    </citation>
    <scope>NUCLEOTIDE SEQUENCE [LARGE SCALE GENOMIC DNA]</scope>
</reference>
<evidence type="ECO:0000313" key="3">
    <source>
        <dbReference type="Proteomes" id="UP000193380"/>
    </source>
</evidence>
<dbReference type="Proteomes" id="UP000193380">
    <property type="component" value="Chromosome 4"/>
</dbReference>
<accession>A0A060XI33</accession>
<feature type="region of interest" description="Disordered" evidence="1">
    <location>
        <begin position="111"/>
        <end position="155"/>
    </location>
</feature>
<proteinExistence type="predicted"/>
<dbReference type="PANTHER" id="PTHR46291:SF4">
    <property type="entry name" value="C2 CALCIUM-DEPENDENT DOMAIN-CONTAINING PROTEIN 4C-LIKE"/>
    <property type="match status" value="1"/>
</dbReference>
<organism evidence="2 3">
    <name type="scientific">Oncorhynchus mykiss</name>
    <name type="common">Rainbow trout</name>
    <name type="synonym">Salmo gairdneri</name>
    <dbReference type="NCBI Taxonomy" id="8022"/>
    <lineage>
        <taxon>Eukaryota</taxon>
        <taxon>Metazoa</taxon>
        <taxon>Chordata</taxon>
        <taxon>Craniata</taxon>
        <taxon>Vertebrata</taxon>
        <taxon>Euteleostomi</taxon>
        <taxon>Actinopterygii</taxon>
        <taxon>Neopterygii</taxon>
        <taxon>Teleostei</taxon>
        <taxon>Protacanthopterygii</taxon>
        <taxon>Salmoniformes</taxon>
        <taxon>Salmonidae</taxon>
        <taxon>Salmoninae</taxon>
        <taxon>Oncorhynchus</taxon>
    </lineage>
</organism>
<dbReference type="AlphaFoldDB" id="A0A060XI33"/>
<protein>
    <submittedName>
        <fullName evidence="2">Uncharacterized protein</fullName>
    </submittedName>
</protein>
<dbReference type="EMBL" id="FR905190">
    <property type="protein sequence ID" value="CDQ76979.1"/>
    <property type="molecule type" value="Genomic_DNA"/>
</dbReference>